<dbReference type="InterPro" id="IPR033121">
    <property type="entry name" value="PEPTIDASE_A1"/>
</dbReference>
<evidence type="ECO:0000256" key="3">
    <source>
        <dbReference type="ARBA" id="ARBA00022729"/>
    </source>
</evidence>
<gene>
    <name evidence="12" type="primary">Aste57867_23747</name>
    <name evidence="11" type="ORF">As57867_023675</name>
    <name evidence="12" type="ORF">ASTE57867_23747</name>
</gene>
<evidence type="ECO:0000256" key="2">
    <source>
        <dbReference type="ARBA" id="ARBA00022670"/>
    </source>
</evidence>
<keyword evidence="7" id="KW-0064">Aspartyl protease</keyword>
<comment type="subcellular location">
    <subcellularLocation>
        <location evidence="5">Endomembrane system</location>
        <topology evidence="5">Single-pass type I membrane protein</topology>
    </subcellularLocation>
</comment>
<evidence type="ECO:0000256" key="8">
    <source>
        <dbReference type="SAM" id="MobiDB-lite"/>
    </source>
</evidence>
<feature type="domain" description="Peptidase A1" evidence="10">
    <location>
        <begin position="80"/>
        <end position="425"/>
    </location>
</feature>
<evidence type="ECO:0000313" key="13">
    <source>
        <dbReference type="Proteomes" id="UP000332933"/>
    </source>
</evidence>
<dbReference type="InterPro" id="IPR001969">
    <property type="entry name" value="Aspartic_peptidase_AS"/>
</dbReference>
<dbReference type="AlphaFoldDB" id="A0A485LNU3"/>
<dbReference type="PROSITE" id="PS00141">
    <property type="entry name" value="ASP_PROTEASE"/>
    <property type="match status" value="1"/>
</dbReference>
<keyword evidence="3" id="KW-0732">Signal</keyword>
<feature type="region of interest" description="Disordered" evidence="8">
    <location>
        <begin position="462"/>
        <end position="484"/>
    </location>
</feature>
<keyword evidence="9" id="KW-0812">Transmembrane</keyword>
<dbReference type="Proteomes" id="UP000332933">
    <property type="component" value="Unassembled WGS sequence"/>
</dbReference>
<feature type="active site" evidence="6">
    <location>
        <position position="310"/>
    </location>
</feature>
<dbReference type="PRINTS" id="PR00792">
    <property type="entry name" value="PEPSIN"/>
</dbReference>
<dbReference type="CDD" id="cd05471">
    <property type="entry name" value="pepsin_like"/>
    <property type="match status" value="1"/>
</dbReference>
<dbReference type="InterPro" id="IPR021109">
    <property type="entry name" value="Peptidase_aspartic_dom_sf"/>
</dbReference>
<dbReference type="GO" id="GO:0012505">
    <property type="term" value="C:endomembrane system"/>
    <property type="evidence" value="ECO:0007669"/>
    <property type="project" value="UniProtKB-SubCell"/>
</dbReference>
<keyword evidence="9" id="KW-0472">Membrane</keyword>
<dbReference type="InterPro" id="IPR034164">
    <property type="entry name" value="Pepsin-like_dom"/>
</dbReference>
<dbReference type="GO" id="GO:0004190">
    <property type="term" value="F:aspartic-type endopeptidase activity"/>
    <property type="evidence" value="ECO:0007669"/>
    <property type="project" value="UniProtKB-KW"/>
</dbReference>
<evidence type="ECO:0000256" key="6">
    <source>
        <dbReference type="PIRSR" id="PIRSR601461-1"/>
    </source>
</evidence>
<dbReference type="SUPFAM" id="SSF50630">
    <property type="entry name" value="Acid proteases"/>
    <property type="match status" value="1"/>
</dbReference>
<dbReference type="OrthoDB" id="2747330at2759"/>
<keyword evidence="13" id="KW-1185">Reference proteome</keyword>
<accession>A0A485LNU3</accession>
<reference evidence="11" key="2">
    <citation type="submission" date="2019-06" db="EMBL/GenBank/DDBJ databases">
        <title>Genomics analysis of Aphanomyces spp. identifies a new class of oomycete effector associated with host adaptation.</title>
        <authorList>
            <person name="Gaulin E."/>
        </authorList>
    </citation>
    <scope>NUCLEOTIDE SEQUENCE</scope>
    <source>
        <strain evidence="11">CBS 578.67</strain>
    </source>
</reference>
<feature type="active site" evidence="6">
    <location>
        <position position="98"/>
    </location>
</feature>
<proteinExistence type="inferred from homology"/>
<sequence length="508" mass="53397">MRDVSTEPNFPLNTHGGPMVAAVFFTCIIVFAALVEGAMHNESQDIIRFPLYRGHATRRRLDDGGATFNEQRLGATFATHYVELYLGMPPQRSTAIVDTGSALTAVRCASCTTCGKNSNRAPYDTSKSTTGRNLTCREYPGTCRPCGDNVCYIQQTYADASTWSGFAMEERGTIGPLGGGNVSADVIHANSVTMTVACQTNVQGHFVSDIETGILGMQQGDTSILAAMVRAGRVARNAFSLCLSIDGGSFVLGGHDTALHDGSVAYTPLVRPPSNKFYSVDVLDVVVGNTSLGLDPVYFVGSGGNSFVVDSGATRSTLPSVVINRLNAVLQAVANVRFDASVMTPAVVARLPTLHLILRGPPGGPNVTLDIPPTQYILEQPAAGGGGYGLGFTAANSDTGGFLGANVLLNYDVVFDLDNQQVGFAKATCTRTAETSALNSLLRESLLMILPSDVDSTLMRPPVAMSSAPSTTTATPMKPSSATPAAPDSWTLVTAAAVYILVLHGLQR</sequence>
<dbReference type="Gene3D" id="2.40.70.10">
    <property type="entry name" value="Acid Proteases"/>
    <property type="match status" value="2"/>
</dbReference>
<dbReference type="PANTHER" id="PTHR13683">
    <property type="entry name" value="ASPARTYL PROTEASES"/>
    <property type="match status" value="1"/>
</dbReference>
<keyword evidence="2 7" id="KW-0645">Protease</keyword>
<dbReference type="InterPro" id="IPR001461">
    <property type="entry name" value="Aspartic_peptidase_A1"/>
</dbReference>
<evidence type="ECO:0000259" key="10">
    <source>
        <dbReference type="PROSITE" id="PS51767"/>
    </source>
</evidence>
<evidence type="ECO:0000256" key="9">
    <source>
        <dbReference type="SAM" id="Phobius"/>
    </source>
</evidence>
<name>A0A485LNU3_9STRA</name>
<dbReference type="PROSITE" id="PS51767">
    <property type="entry name" value="PEPTIDASE_A1"/>
    <property type="match status" value="1"/>
</dbReference>
<keyword evidence="9" id="KW-1133">Transmembrane helix</keyword>
<evidence type="ECO:0000256" key="5">
    <source>
        <dbReference type="ARBA" id="ARBA00046288"/>
    </source>
</evidence>
<keyword evidence="4 7" id="KW-0378">Hydrolase</keyword>
<feature type="transmembrane region" description="Helical" evidence="9">
    <location>
        <begin position="20"/>
        <end position="39"/>
    </location>
</feature>
<reference evidence="12 13" key="1">
    <citation type="submission" date="2019-03" db="EMBL/GenBank/DDBJ databases">
        <authorList>
            <person name="Gaulin E."/>
            <person name="Dumas B."/>
        </authorList>
    </citation>
    <scope>NUCLEOTIDE SEQUENCE [LARGE SCALE GENOMIC DNA]</scope>
    <source>
        <strain evidence="12">CBS 568.67</strain>
    </source>
</reference>
<evidence type="ECO:0000256" key="1">
    <source>
        <dbReference type="ARBA" id="ARBA00007447"/>
    </source>
</evidence>
<dbReference type="EMBL" id="VJMH01007304">
    <property type="protein sequence ID" value="KAF0684283.1"/>
    <property type="molecule type" value="Genomic_DNA"/>
</dbReference>
<evidence type="ECO:0000313" key="11">
    <source>
        <dbReference type="EMBL" id="KAF0684283.1"/>
    </source>
</evidence>
<comment type="similarity">
    <text evidence="1 7">Belongs to the peptidase A1 family.</text>
</comment>
<evidence type="ECO:0000313" key="12">
    <source>
        <dbReference type="EMBL" id="VFU00392.1"/>
    </source>
</evidence>
<dbReference type="Pfam" id="PF00026">
    <property type="entry name" value="Asp"/>
    <property type="match status" value="1"/>
</dbReference>
<feature type="compositionally biased region" description="Low complexity" evidence="8">
    <location>
        <begin position="464"/>
        <end position="484"/>
    </location>
</feature>
<protein>
    <submittedName>
        <fullName evidence="12">Aste57867_23747 protein</fullName>
    </submittedName>
</protein>
<dbReference type="PANTHER" id="PTHR13683:SF375">
    <property type="entry name" value="PEPTIDASE A1 DOMAIN-CONTAINING PROTEIN"/>
    <property type="match status" value="1"/>
</dbReference>
<dbReference type="EMBL" id="CAADRA010007330">
    <property type="protein sequence ID" value="VFU00392.1"/>
    <property type="molecule type" value="Genomic_DNA"/>
</dbReference>
<dbReference type="GO" id="GO:0006508">
    <property type="term" value="P:proteolysis"/>
    <property type="evidence" value="ECO:0007669"/>
    <property type="project" value="UniProtKB-KW"/>
</dbReference>
<evidence type="ECO:0000256" key="7">
    <source>
        <dbReference type="RuleBase" id="RU000454"/>
    </source>
</evidence>
<organism evidence="12 13">
    <name type="scientific">Aphanomyces stellatus</name>
    <dbReference type="NCBI Taxonomy" id="120398"/>
    <lineage>
        <taxon>Eukaryota</taxon>
        <taxon>Sar</taxon>
        <taxon>Stramenopiles</taxon>
        <taxon>Oomycota</taxon>
        <taxon>Saprolegniomycetes</taxon>
        <taxon>Saprolegniales</taxon>
        <taxon>Verrucalvaceae</taxon>
        <taxon>Aphanomyces</taxon>
    </lineage>
</organism>
<evidence type="ECO:0000256" key="4">
    <source>
        <dbReference type="ARBA" id="ARBA00022801"/>
    </source>
</evidence>